<dbReference type="Proteomes" id="UP000250241">
    <property type="component" value="Chromosome"/>
</dbReference>
<dbReference type="EMBL" id="AP017895">
    <property type="protein sequence ID" value="BAV87036.1"/>
    <property type="molecule type" value="Genomic_DNA"/>
</dbReference>
<protein>
    <recommendedName>
        <fullName evidence="3">Phosphate transport regulator</fullName>
    </recommendedName>
</protein>
<keyword evidence="2" id="KW-1185">Reference proteome</keyword>
<organism evidence="1 2">
    <name type="scientific">Rothia aeria</name>
    <dbReference type="NCBI Taxonomy" id="172042"/>
    <lineage>
        <taxon>Bacteria</taxon>
        <taxon>Bacillati</taxon>
        <taxon>Actinomycetota</taxon>
        <taxon>Actinomycetes</taxon>
        <taxon>Micrococcales</taxon>
        <taxon>Micrococcaceae</taxon>
        <taxon>Rothia</taxon>
    </lineage>
</organism>
<accession>A0A2Z5QXH5</accession>
<evidence type="ECO:0000313" key="2">
    <source>
        <dbReference type="Proteomes" id="UP000250241"/>
    </source>
</evidence>
<name>A0A2Z5QXH5_9MICC</name>
<dbReference type="KEGG" id="raj:RA11412_0737"/>
<gene>
    <name evidence="1" type="ORF">RA11412_0737</name>
</gene>
<sequence length="62" mass="7241">MDMLRISRQAVRTAEEYDAQLAARYPMERYRRYTKFITRLSAAANAMRDVSAEIGRIIVQES</sequence>
<reference evidence="1 2" key="1">
    <citation type="submission" date="2016-10" db="EMBL/GenBank/DDBJ databases">
        <title>Genome sequence of Rothia aeria strain JCM11412.</title>
        <authorList>
            <person name="Nambu T."/>
        </authorList>
    </citation>
    <scope>NUCLEOTIDE SEQUENCE [LARGE SCALE GENOMIC DNA]</scope>
    <source>
        <strain evidence="1 2">JCM 11412</strain>
    </source>
</reference>
<proteinExistence type="predicted"/>
<dbReference type="AlphaFoldDB" id="A0A2Z5QXH5"/>
<evidence type="ECO:0008006" key="3">
    <source>
        <dbReference type="Google" id="ProtNLM"/>
    </source>
</evidence>
<evidence type="ECO:0000313" key="1">
    <source>
        <dbReference type="EMBL" id="BAV87036.1"/>
    </source>
</evidence>